<protein>
    <submittedName>
        <fullName evidence="2">Uncharacterized protein</fullName>
    </submittedName>
</protein>
<organism evidence="2 3">
    <name type="scientific">Macrophomina phaseolina</name>
    <dbReference type="NCBI Taxonomy" id="35725"/>
    <lineage>
        <taxon>Eukaryota</taxon>
        <taxon>Fungi</taxon>
        <taxon>Dikarya</taxon>
        <taxon>Ascomycota</taxon>
        <taxon>Pezizomycotina</taxon>
        <taxon>Dothideomycetes</taxon>
        <taxon>Dothideomycetes incertae sedis</taxon>
        <taxon>Botryosphaeriales</taxon>
        <taxon>Botryosphaeriaceae</taxon>
        <taxon>Macrophomina</taxon>
    </lineage>
</organism>
<name>A0ABQ8GLU9_9PEZI</name>
<dbReference type="EMBL" id="JAGTJR010000005">
    <property type="protein sequence ID" value="KAH7060442.1"/>
    <property type="molecule type" value="Genomic_DNA"/>
</dbReference>
<feature type="compositionally biased region" description="Acidic residues" evidence="1">
    <location>
        <begin position="61"/>
        <end position="76"/>
    </location>
</feature>
<feature type="region of interest" description="Disordered" evidence="1">
    <location>
        <begin position="1"/>
        <end position="118"/>
    </location>
</feature>
<keyword evidence="3" id="KW-1185">Reference proteome</keyword>
<gene>
    <name evidence="2" type="ORF">B0J12DRAFT_566238</name>
</gene>
<reference evidence="2 3" key="1">
    <citation type="journal article" date="2021" name="Nat. Commun.">
        <title>Genetic determinants of endophytism in the Arabidopsis root mycobiome.</title>
        <authorList>
            <person name="Mesny F."/>
            <person name="Miyauchi S."/>
            <person name="Thiergart T."/>
            <person name="Pickel B."/>
            <person name="Atanasova L."/>
            <person name="Karlsson M."/>
            <person name="Huettel B."/>
            <person name="Barry K.W."/>
            <person name="Haridas S."/>
            <person name="Chen C."/>
            <person name="Bauer D."/>
            <person name="Andreopoulos W."/>
            <person name="Pangilinan J."/>
            <person name="LaButti K."/>
            <person name="Riley R."/>
            <person name="Lipzen A."/>
            <person name="Clum A."/>
            <person name="Drula E."/>
            <person name="Henrissat B."/>
            <person name="Kohler A."/>
            <person name="Grigoriev I.V."/>
            <person name="Martin F.M."/>
            <person name="Hacquard S."/>
        </authorList>
    </citation>
    <scope>NUCLEOTIDE SEQUENCE [LARGE SCALE GENOMIC DNA]</scope>
    <source>
        <strain evidence="2 3">MPI-SDFR-AT-0080</strain>
    </source>
</reference>
<dbReference type="Proteomes" id="UP000774617">
    <property type="component" value="Unassembled WGS sequence"/>
</dbReference>
<evidence type="ECO:0000313" key="3">
    <source>
        <dbReference type="Proteomes" id="UP000774617"/>
    </source>
</evidence>
<evidence type="ECO:0000256" key="1">
    <source>
        <dbReference type="SAM" id="MobiDB-lite"/>
    </source>
</evidence>
<proteinExistence type="predicted"/>
<dbReference type="PANTHER" id="PTHR42085">
    <property type="entry name" value="F-BOX DOMAIN-CONTAINING PROTEIN"/>
    <property type="match status" value="1"/>
</dbReference>
<comment type="caution">
    <text evidence="2">The sequence shown here is derived from an EMBL/GenBank/DDBJ whole genome shotgun (WGS) entry which is preliminary data.</text>
</comment>
<dbReference type="InterPro" id="IPR038883">
    <property type="entry name" value="AN11006-like"/>
</dbReference>
<dbReference type="PANTHER" id="PTHR42085:SF1">
    <property type="entry name" value="F-BOX DOMAIN-CONTAINING PROTEIN"/>
    <property type="match status" value="1"/>
</dbReference>
<feature type="compositionally biased region" description="Basic residues" evidence="1">
    <location>
        <begin position="79"/>
        <end position="88"/>
    </location>
</feature>
<evidence type="ECO:0000313" key="2">
    <source>
        <dbReference type="EMBL" id="KAH7060442.1"/>
    </source>
</evidence>
<accession>A0ABQ8GLU9</accession>
<sequence>MARKATTKPKAANASCSRKQSPEPGDGDFQPRYNSRTGRPIRHGAGRKSADPSYLDTTAVVDDDGLESESGSEDEEGVKKKHPKRKRTPSPPLPGIDALPLFPNDVPSREPTPPAIQEQDGQSISLTINIPKGFSGPIMLTIDRNLLNGQHPQPPSKRKRLASTETATSLVSIGSTINKTFADLPAEIRNQIYRLLFVTKEKINFGHPVNFQRSSAMLQACRQIYNEGRSVLYSENQFSFSRNTRSRAPYWEPQEREVGFQDMRVFLSSIGPTNISLLRTISILFTDASPSSTPYLSHEERRFVRDEHVIYCLRQLSRHGKLKELEISFYGRKCLVRTDYRFLDAMRQIKVDELVLESSERHWYSSKVDHTVKTSLRECMVRSPKLYKQE</sequence>